<evidence type="ECO:0000256" key="3">
    <source>
        <dbReference type="ARBA" id="ARBA00023002"/>
    </source>
</evidence>
<proteinExistence type="inferred from homology"/>
<comment type="similarity">
    <text evidence="6">Belongs to the azoreductase type 1 family.</text>
</comment>
<dbReference type="PANTHER" id="PTHR43741">
    <property type="entry name" value="FMN-DEPENDENT NADH-AZOREDUCTASE 1"/>
    <property type="match status" value="1"/>
</dbReference>
<dbReference type="Pfam" id="PF02525">
    <property type="entry name" value="Flavodoxin_2"/>
    <property type="match status" value="1"/>
</dbReference>
<evidence type="ECO:0000313" key="8">
    <source>
        <dbReference type="EMBL" id="OCT14496.1"/>
    </source>
</evidence>
<evidence type="ECO:0000259" key="7">
    <source>
        <dbReference type="Pfam" id="PF02525"/>
    </source>
</evidence>
<dbReference type="Proteomes" id="UP000093309">
    <property type="component" value="Unassembled WGS sequence"/>
</dbReference>
<comment type="catalytic activity">
    <reaction evidence="6">
        <text>2 a quinone + NADH + H(+) = 2 a 1,4-benzosemiquinone + NAD(+)</text>
        <dbReference type="Rhea" id="RHEA:65952"/>
        <dbReference type="ChEBI" id="CHEBI:15378"/>
        <dbReference type="ChEBI" id="CHEBI:57540"/>
        <dbReference type="ChEBI" id="CHEBI:57945"/>
        <dbReference type="ChEBI" id="CHEBI:132124"/>
        <dbReference type="ChEBI" id="CHEBI:134225"/>
    </reaction>
</comment>
<keyword evidence="1 6" id="KW-0285">Flavoprotein</keyword>
<dbReference type="PANTHER" id="PTHR43741:SF4">
    <property type="entry name" value="FMN-DEPENDENT NADH:QUINONE OXIDOREDUCTASE"/>
    <property type="match status" value="1"/>
</dbReference>
<keyword evidence="4 6" id="KW-0520">NAD</keyword>
<dbReference type="OrthoDB" id="9805013at2"/>
<dbReference type="EMBL" id="LYPC01000020">
    <property type="protein sequence ID" value="OCT14496.1"/>
    <property type="molecule type" value="Genomic_DNA"/>
</dbReference>
<accession>A0A1C1A1T8</accession>
<dbReference type="GO" id="GO:0016652">
    <property type="term" value="F:oxidoreductase activity, acting on NAD(P)H as acceptor"/>
    <property type="evidence" value="ECO:0007669"/>
    <property type="project" value="UniProtKB-UniRule"/>
</dbReference>
<dbReference type="GO" id="GO:0009055">
    <property type="term" value="F:electron transfer activity"/>
    <property type="evidence" value="ECO:0007669"/>
    <property type="project" value="UniProtKB-UniRule"/>
</dbReference>
<comment type="caution">
    <text evidence="8">The sequence shown here is derived from an EMBL/GenBank/DDBJ whole genome shotgun (WGS) entry which is preliminary data.</text>
</comment>
<keyword evidence="2 6" id="KW-0288">FMN</keyword>
<comment type="caution">
    <text evidence="6">Lacks conserved residue(s) required for the propagation of feature annotation.</text>
</comment>
<dbReference type="EC" id="1.6.5.-" evidence="6"/>
<dbReference type="InterPro" id="IPR050104">
    <property type="entry name" value="FMN-dep_NADH:Q_OxRdtase_AzoR1"/>
</dbReference>
<evidence type="ECO:0000313" key="9">
    <source>
        <dbReference type="Proteomes" id="UP000093309"/>
    </source>
</evidence>
<comment type="cofactor">
    <cofactor evidence="6">
        <name>FMN</name>
        <dbReference type="ChEBI" id="CHEBI:58210"/>
    </cofactor>
    <text evidence="6">Binds 1 FMN per subunit.</text>
</comment>
<dbReference type="STRING" id="512399.A8709_27230"/>
<organism evidence="8 9">
    <name type="scientific">Paenibacillus pectinilyticus</name>
    <dbReference type="NCBI Taxonomy" id="512399"/>
    <lineage>
        <taxon>Bacteria</taxon>
        <taxon>Bacillati</taxon>
        <taxon>Bacillota</taxon>
        <taxon>Bacilli</taxon>
        <taxon>Bacillales</taxon>
        <taxon>Paenibacillaceae</taxon>
        <taxon>Paenibacillus</taxon>
    </lineage>
</organism>
<dbReference type="GO" id="GO:0016655">
    <property type="term" value="F:oxidoreductase activity, acting on NAD(P)H, quinone or similar compound as acceptor"/>
    <property type="evidence" value="ECO:0007669"/>
    <property type="project" value="InterPro"/>
</dbReference>
<keyword evidence="9" id="KW-1185">Reference proteome</keyword>
<dbReference type="Gene3D" id="3.40.50.360">
    <property type="match status" value="1"/>
</dbReference>
<protein>
    <recommendedName>
        <fullName evidence="6">FMN dependent NADH:quinone oxidoreductase</fullName>
        <ecNumber evidence="6">1.6.5.-</ecNumber>
    </recommendedName>
    <alternativeName>
        <fullName evidence="6">Azo-dye reductase</fullName>
    </alternativeName>
    <alternativeName>
        <fullName evidence="6">FMN-dependent NADH-azo compound oxidoreductase</fullName>
    </alternativeName>
    <alternativeName>
        <fullName evidence="6">FMN-dependent NADH-azoreductase</fullName>
        <ecNumber evidence="6">1.7.1.17</ecNumber>
    </alternativeName>
</protein>
<dbReference type="EC" id="1.7.1.17" evidence="6"/>
<dbReference type="InterPro" id="IPR003680">
    <property type="entry name" value="Flavodoxin_fold"/>
</dbReference>
<dbReference type="InterPro" id="IPR029039">
    <property type="entry name" value="Flavoprotein-like_sf"/>
</dbReference>
<comment type="subunit">
    <text evidence="6">Homodimer.</text>
</comment>
<dbReference type="HAMAP" id="MF_01216">
    <property type="entry name" value="Azoreductase_type1"/>
    <property type="match status" value="1"/>
</dbReference>
<evidence type="ECO:0000256" key="1">
    <source>
        <dbReference type="ARBA" id="ARBA00022630"/>
    </source>
</evidence>
<dbReference type="NCBIfam" id="NF010075">
    <property type="entry name" value="PRK13556.1"/>
    <property type="match status" value="1"/>
</dbReference>
<evidence type="ECO:0000256" key="2">
    <source>
        <dbReference type="ARBA" id="ARBA00022643"/>
    </source>
</evidence>
<comment type="catalytic activity">
    <reaction evidence="5">
        <text>N,N-dimethyl-1,4-phenylenediamine + anthranilate + 2 NAD(+) = 2-(4-dimethylaminophenyl)diazenylbenzoate + 2 NADH + 2 H(+)</text>
        <dbReference type="Rhea" id="RHEA:55872"/>
        <dbReference type="ChEBI" id="CHEBI:15378"/>
        <dbReference type="ChEBI" id="CHEBI:15783"/>
        <dbReference type="ChEBI" id="CHEBI:16567"/>
        <dbReference type="ChEBI" id="CHEBI:57540"/>
        <dbReference type="ChEBI" id="CHEBI:57945"/>
        <dbReference type="ChEBI" id="CHEBI:71579"/>
        <dbReference type="EC" id="1.7.1.17"/>
    </reaction>
    <physiologicalReaction direction="right-to-left" evidence="5">
        <dbReference type="Rhea" id="RHEA:55874"/>
    </physiologicalReaction>
</comment>
<feature type="domain" description="Flavodoxin-like fold" evidence="7">
    <location>
        <begin position="3"/>
        <end position="199"/>
    </location>
</feature>
<reference evidence="9" key="1">
    <citation type="submission" date="2016-05" db="EMBL/GenBank/DDBJ databases">
        <title>Paenibacillus oryzae. sp. nov., isolated from the rice root.</title>
        <authorList>
            <person name="Zhang J."/>
            <person name="Zhang X."/>
        </authorList>
    </citation>
    <scope>NUCLEOTIDE SEQUENCE [LARGE SCALE GENOMIC DNA]</scope>
    <source>
        <strain evidence="9">KCTC13222</strain>
    </source>
</reference>
<evidence type="ECO:0000256" key="6">
    <source>
        <dbReference type="HAMAP-Rule" id="MF_01216"/>
    </source>
</evidence>
<dbReference type="GO" id="GO:0010181">
    <property type="term" value="F:FMN binding"/>
    <property type="evidence" value="ECO:0007669"/>
    <property type="project" value="UniProtKB-UniRule"/>
</dbReference>
<name>A0A1C1A1T8_9BACL</name>
<sequence>MANVLFVKVNDRPADQAVSVQMYDAFLKSYQEANPNDAITEIDLYNVELPYYGNDALTGLYKQGAGYELTEKELAAATIANTYLDQFLAADKLVIAFPLWNFAAPAPLTTYISYLTQAGKTFKYTAEGPVGLVAGKKVVLLNARGGVYSEGPMAEIESAIRPLKATFGLFGVQTQEVIIEGHNQFKDRTAEIVAAGLAETAKVAAAF</sequence>
<comment type="function">
    <text evidence="6">Quinone reductase that provides resistance to thiol-specific stress caused by electrophilic quinones.</text>
</comment>
<dbReference type="AlphaFoldDB" id="A0A1C1A1T8"/>
<gene>
    <name evidence="6" type="primary">azoR</name>
    <name evidence="8" type="ORF">A8709_27230</name>
</gene>
<keyword evidence="3 6" id="KW-0560">Oxidoreductase</keyword>
<evidence type="ECO:0000256" key="4">
    <source>
        <dbReference type="ARBA" id="ARBA00023027"/>
    </source>
</evidence>
<dbReference type="InterPro" id="IPR023048">
    <property type="entry name" value="NADH:quinone_OxRdtase_FMN_depd"/>
</dbReference>
<dbReference type="SUPFAM" id="SSF52218">
    <property type="entry name" value="Flavoproteins"/>
    <property type="match status" value="1"/>
</dbReference>
<evidence type="ECO:0000256" key="5">
    <source>
        <dbReference type="ARBA" id="ARBA00048542"/>
    </source>
</evidence>
<comment type="function">
    <text evidence="6">Also exhibits azoreductase activity. Catalyzes the reductive cleavage of the azo bond in aromatic azo compounds to the corresponding amines.</text>
</comment>
<dbReference type="RefSeq" id="WP_065853347.1">
    <property type="nucleotide sequence ID" value="NZ_LYPC01000020.1"/>
</dbReference>